<dbReference type="NCBIfam" id="TIGR03715">
    <property type="entry name" value="KxYKxGKxW"/>
    <property type="match status" value="1"/>
</dbReference>
<name>A0ABR5P1M1_9LACO</name>
<comment type="caution">
    <text evidence="4">The sequence shown here is derived from an EMBL/GenBank/DDBJ whole genome shotgun (WGS) entry which is preliminary data.</text>
</comment>
<dbReference type="RefSeq" id="WP_040458595.1">
    <property type="nucleotide sequence ID" value="NZ_AZDK01000003.1"/>
</dbReference>
<dbReference type="EMBL" id="AZDK01000003">
    <property type="protein sequence ID" value="KRK60508.1"/>
    <property type="molecule type" value="Genomic_DNA"/>
</dbReference>
<feature type="chain" id="PRO_5046774854" description="KxYKxGKxW signal domain protein" evidence="3">
    <location>
        <begin position="35"/>
        <end position="83"/>
    </location>
</feature>
<protein>
    <recommendedName>
        <fullName evidence="6">KxYKxGKxW signal domain protein</fullName>
    </recommendedName>
</protein>
<organism evidence="4 5">
    <name type="scientific">Limosilactobacillus antri DSM 16041</name>
    <dbReference type="NCBI Taxonomy" id="525309"/>
    <lineage>
        <taxon>Bacteria</taxon>
        <taxon>Bacillati</taxon>
        <taxon>Bacillota</taxon>
        <taxon>Bacilli</taxon>
        <taxon>Lactobacillales</taxon>
        <taxon>Lactobacillaceae</taxon>
        <taxon>Limosilactobacillus</taxon>
    </lineage>
</organism>
<dbReference type="Pfam" id="PF19258">
    <property type="entry name" value="KxYKxGKxW_sig"/>
    <property type="match status" value="1"/>
</dbReference>
<sequence length="83" mass="8373">MKEHKKMYKAGKLWLTATLATVTGAMLLTSPAFADEINSTQSMPQATTSTSSTTTVAGNAALAPAGTVSNQGQTNLGGGRTGA</sequence>
<feature type="signal peptide" evidence="3">
    <location>
        <begin position="1"/>
        <end position="34"/>
    </location>
</feature>
<evidence type="ECO:0000313" key="4">
    <source>
        <dbReference type="EMBL" id="KRK60508.1"/>
    </source>
</evidence>
<reference evidence="4 5" key="1">
    <citation type="journal article" date="2015" name="Genome Announc.">
        <title>Expanding the biotechnology potential of lactobacilli through comparative genomics of 213 strains and associated genera.</title>
        <authorList>
            <person name="Sun Z."/>
            <person name="Harris H.M."/>
            <person name="McCann A."/>
            <person name="Guo C."/>
            <person name="Argimon S."/>
            <person name="Zhang W."/>
            <person name="Yang X."/>
            <person name="Jeffery I.B."/>
            <person name="Cooney J.C."/>
            <person name="Kagawa T.F."/>
            <person name="Liu W."/>
            <person name="Song Y."/>
            <person name="Salvetti E."/>
            <person name="Wrobel A."/>
            <person name="Rasinkangas P."/>
            <person name="Parkhill J."/>
            <person name="Rea M.C."/>
            <person name="O'Sullivan O."/>
            <person name="Ritari J."/>
            <person name="Douillard F.P."/>
            <person name="Paul Ross R."/>
            <person name="Yang R."/>
            <person name="Briner A.E."/>
            <person name="Felis G.E."/>
            <person name="de Vos W.M."/>
            <person name="Barrangou R."/>
            <person name="Klaenhammer T.R."/>
            <person name="Caufield P.W."/>
            <person name="Cui Y."/>
            <person name="Zhang H."/>
            <person name="O'Toole P.W."/>
        </authorList>
    </citation>
    <scope>NUCLEOTIDE SEQUENCE [LARGE SCALE GENOMIC DNA]</scope>
    <source>
        <strain evidence="4 5">DSM 16041</strain>
    </source>
</reference>
<accession>A0ABR5P1M1</accession>
<keyword evidence="5" id="KW-1185">Reference proteome</keyword>
<dbReference type="InterPro" id="IPR022263">
    <property type="entry name" value="KxYKxGKxW"/>
</dbReference>
<feature type="region of interest" description="Disordered" evidence="2">
    <location>
        <begin position="61"/>
        <end position="83"/>
    </location>
</feature>
<proteinExistence type="predicted"/>
<keyword evidence="1 3" id="KW-0732">Signal</keyword>
<evidence type="ECO:0000256" key="3">
    <source>
        <dbReference type="SAM" id="SignalP"/>
    </source>
</evidence>
<dbReference type="Proteomes" id="UP000051883">
    <property type="component" value="Unassembled WGS sequence"/>
</dbReference>
<gene>
    <name evidence="4" type="ORF">FC31_GL001120</name>
</gene>
<evidence type="ECO:0000313" key="5">
    <source>
        <dbReference type="Proteomes" id="UP000051883"/>
    </source>
</evidence>
<evidence type="ECO:0000256" key="1">
    <source>
        <dbReference type="ARBA" id="ARBA00022729"/>
    </source>
</evidence>
<evidence type="ECO:0000256" key="2">
    <source>
        <dbReference type="SAM" id="MobiDB-lite"/>
    </source>
</evidence>
<evidence type="ECO:0008006" key="6">
    <source>
        <dbReference type="Google" id="ProtNLM"/>
    </source>
</evidence>